<feature type="region of interest" description="Disordered" evidence="1">
    <location>
        <begin position="86"/>
        <end position="106"/>
    </location>
</feature>
<feature type="compositionally biased region" description="Basic and acidic residues" evidence="1">
    <location>
        <begin position="1"/>
        <end position="10"/>
    </location>
</feature>
<sequence>MVLPKNDHHNNMSPRAVKRDHSLPRHGPQDIRGLPKKNGAGSHNWGRMGEDEVESLREEVYHNDPRVSGGQATEGDMSMGTKEAGRVVNNAVEGRVPDGPKKIQLI</sequence>
<reference evidence="4" key="1">
    <citation type="journal article" date="2018" name="Nat. Microbiol.">
        <title>Leveraging single-cell genomics to expand the fungal tree of life.</title>
        <authorList>
            <person name="Ahrendt S.R."/>
            <person name="Quandt C.A."/>
            <person name="Ciobanu D."/>
            <person name="Clum A."/>
            <person name="Salamov A."/>
            <person name="Andreopoulos B."/>
            <person name="Cheng J.F."/>
            <person name="Woyke T."/>
            <person name="Pelin A."/>
            <person name="Henrissat B."/>
            <person name="Reynolds N.K."/>
            <person name="Benny G.L."/>
            <person name="Smith M.E."/>
            <person name="James T.Y."/>
            <person name="Grigoriev I.V."/>
        </authorList>
    </citation>
    <scope>NUCLEOTIDE SEQUENCE [LARGE SCALE GENOMIC DNA]</scope>
    <source>
        <strain evidence="4">RSA 468</strain>
    </source>
</reference>
<evidence type="ECO:0000256" key="1">
    <source>
        <dbReference type="SAM" id="MobiDB-lite"/>
    </source>
</evidence>
<gene>
    <name evidence="3" type="ORF">BJ085DRAFT_29464</name>
</gene>
<keyword evidence="4" id="KW-1185">Reference proteome</keyword>
<feature type="region of interest" description="Disordered" evidence="1">
    <location>
        <begin position="62"/>
        <end position="81"/>
    </location>
</feature>
<proteinExistence type="predicted"/>
<dbReference type="EMBL" id="ML002500">
    <property type="protein sequence ID" value="RKP37401.1"/>
    <property type="molecule type" value="Genomic_DNA"/>
</dbReference>
<dbReference type="AlphaFoldDB" id="A0A4P9ZWQ7"/>
<evidence type="ECO:0000313" key="3">
    <source>
        <dbReference type="EMBL" id="RKP37401.1"/>
    </source>
</evidence>
<feature type="domain" description="Hyaluronan/mRNA-binding protein" evidence="2">
    <location>
        <begin position="32"/>
        <end position="85"/>
    </location>
</feature>
<dbReference type="Pfam" id="PF04774">
    <property type="entry name" value="HABP4_PAI-RBP1"/>
    <property type="match status" value="1"/>
</dbReference>
<organism evidence="3 4">
    <name type="scientific">Dimargaris cristalligena</name>
    <dbReference type="NCBI Taxonomy" id="215637"/>
    <lineage>
        <taxon>Eukaryota</taxon>
        <taxon>Fungi</taxon>
        <taxon>Fungi incertae sedis</taxon>
        <taxon>Zoopagomycota</taxon>
        <taxon>Kickxellomycotina</taxon>
        <taxon>Dimargaritomycetes</taxon>
        <taxon>Dimargaritales</taxon>
        <taxon>Dimargaritaceae</taxon>
        <taxon>Dimargaris</taxon>
    </lineage>
</organism>
<evidence type="ECO:0000313" key="4">
    <source>
        <dbReference type="Proteomes" id="UP000268162"/>
    </source>
</evidence>
<dbReference type="InterPro" id="IPR006861">
    <property type="entry name" value="HABP4_PAIRBP1-bd"/>
</dbReference>
<protein>
    <recommendedName>
        <fullName evidence="2">Hyaluronan/mRNA-binding protein domain-containing protein</fullName>
    </recommendedName>
</protein>
<name>A0A4P9ZWQ7_9FUNG</name>
<feature type="compositionally biased region" description="Basic and acidic residues" evidence="1">
    <location>
        <begin position="95"/>
        <end position="106"/>
    </location>
</feature>
<evidence type="ECO:0000259" key="2">
    <source>
        <dbReference type="Pfam" id="PF04774"/>
    </source>
</evidence>
<accession>A0A4P9ZWQ7</accession>
<dbReference type="Proteomes" id="UP000268162">
    <property type="component" value="Unassembled WGS sequence"/>
</dbReference>
<feature type="region of interest" description="Disordered" evidence="1">
    <location>
        <begin position="1"/>
        <end position="49"/>
    </location>
</feature>
<feature type="compositionally biased region" description="Basic and acidic residues" evidence="1">
    <location>
        <begin position="17"/>
        <end position="29"/>
    </location>
</feature>